<sequence>MSDLASDLWYLPGQFAAVPHKKKEKKVSNKKHSIAPQYWAVATKRSRQAIGSRGQLPIFQTPRQSLQMKPSGNDQICSETDEIKSDRRMTIPRIA</sequence>
<dbReference type="EMBL" id="BPLR01012584">
    <property type="protein sequence ID" value="GIY54975.1"/>
    <property type="molecule type" value="Genomic_DNA"/>
</dbReference>
<gene>
    <name evidence="1" type="ORF">CEXT_713791</name>
</gene>
<accession>A0AAV4UBI0</accession>
<protein>
    <submittedName>
        <fullName evidence="1">Uncharacterized protein</fullName>
    </submittedName>
</protein>
<name>A0AAV4UBI0_CAEEX</name>
<evidence type="ECO:0000313" key="2">
    <source>
        <dbReference type="Proteomes" id="UP001054945"/>
    </source>
</evidence>
<comment type="caution">
    <text evidence="1">The sequence shown here is derived from an EMBL/GenBank/DDBJ whole genome shotgun (WGS) entry which is preliminary data.</text>
</comment>
<organism evidence="1 2">
    <name type="scientific">Caerostris extrusa</name>
    <name type="common">Bark spider</name>
    <name type="synonym">Caerostris bankana</name>
    <dbReference type="NCBI Taxonomy" id="172846"/>
    <lineage>
        <taxon>Eukaryota</taxon>
        <taxon>Metazoa</taxon>
        <taxon>Ecdysozoa</taxon>
        <taxon>Arthropoda</taxon>
        <taxon>Chelicerata</taxon>
        <taxon>Arachnida</taxon>
        <taxon>Araneae</taxon>
        <taxon>Araneomorphae</taxon>
        <taxon>Entelegynae</taxon>
        <taxon>Araneoidea</taxon>
        <taxon>Araneidae</taxon>
        <taxon>Caerostris</taxon>
    </lineage>
</organism>
<reference evidence="1 2" key="1">
    <citation type="submission" date="2021-06" db="EMBL/GenBank/DDBJ databases">
        <title>Caerostris extrusa draft genome.</title>
        <authorList>
            <person name="Kono N."/>
            <person name="Arakawa K."/>
        </authorList>
    </citation>
    <scope>NUCLEOTIDE SEQUENCE [LARGE SCALE GENOMIC DNA]</scope>
</reference>
<dbReference type="Proteomes" id="UP001054945">
    <property type="component" value="Unassembled WGS sequence"/>
</dbReference>
<proteinExistence type="predicted"/>
<keyword evidence="2" id="KW-1185">Reference proteome</keyword>
<evidence type="ECO:0000313" key="1">
    <source>
        <dbReference type="EMBL" id="GIY54975.1"/>
    </source>
</evidence>
<dbReference type="AlphaFoldDB" id="A0AAV4UBI0"/>